<feature type="transmembrane region" description="Helical" evidence="4">
    <location>
        <begin position="96"/>
        <end position="114"/>
    </location>
</feature>
<organism evidence="6 7">
    <name type="scientific">Penicillium desertorum</name>
    <dbReference type="NCBI Taxonomy" id="1303715"/>
    <lineage>
        <taxon>Eukaryota</taxon>
        <taxon>Fungi</taxon>
        <taxon>Dikarya</taxon>
        <taxon>Ascomycota</taxon>
        <taxon>Pezizomycotina</taxon>
        <taxon>Eurotiomycetes</taxon>
        <taxon>Eurotiomycetidae</taxon>
        <taxon>Eurotiales</taxon>
        <taxon>Aspergillaceae</taxon>
        <taxon>Penicillium</taxon>
    </lineage>
</organism>
<dbReference type="GO" id="GO:0016020">
    <property type="term" value="C:membrane"/>
    <property type="evidence" value="ECO:0007669"/>
    <property type="project" value="UniProtKB-SubCell"/>
</dbReference>
<keyword evidence="4" id="KW-1133">Transmembrane helix</keyword>
<feature type="transmembrane region" description="Helical" evidence="4">
    <location>
        <begin position="321"/>
        <end position="341"/>
    </location>
</feature>
<evidence type="ECO:0000313" key="6">
    <source>
        <dbReference type="EMBL" id="KAJ5470245.1"/>
    </source>
</evidence>
<dbReference type="SUPFAM" id="SSF103473">
    <property type="entry name" value="MFS general substrate transporter"/>
    <property type="match status" value="1"/>
</dbReference>
<dbReference type="Pfam" id="PF07690">
    <property type="entry name" value="MFS_1"/>
    <property type="match status" value="1"/>
</dbReference>
<proteinExistence type="inferred from homology"/>
<feature type="transmembrane region" description="Helical" evidence="4">
    <location>
        <begin position="40"/>
        <end position="60"/>
    </location>
</feature>
<reference evidence="6" key="2">
    <citation type="journal article" date="2023" name="IMA Fungus">
        <title>Comparative genomic study of the Penicillium genus elucidates a diverse pangenome and 15 lateral gene transfer events.</title>
        <authorList>
            <person name="Petersen C."/>
            <person name="Sorensen T."/>
            <person name="Nielsen M.R."/>
            <person name="Sondergaard T.E."/>
            <person name="Sorensen J.L."/>
            <person name="Fitzpatrick D.A."/>
            <person name="Frisvad J.C."/>
            <person name="Nielsen K.L."/>
        </authorList>
    </citation>
    <scope>NUCLEOTIDE SEQUENCE</scope>
    <source>
        <strain evidence="6">IBT 17660</strain>
    </source>
</reference>
<dbReference type="GO" id="GO:0022857">
    <property type="term" value="F:transmembrane transporter activity"/>
    <property type="evidence" value="ECO:0007669"/>
    <property type="project" value="InterPro"/>
</dbReference>
<comment type="subcellular location">
    <subcellularLocation>
        <location evidence="1">Membrane</location>
        <topology evidence="1">Multi-pass membrane protein</topology>
    </subcellularLocation>
</comment>
<keyword evidence="4" id="KW-0472">Membrane</keyword>
<dbReference type="InterPro" id="IPR050327">
    <property type="entry name" value="Proton-linked_MCT"/>
</dbReference>
<feature type="region of interest" description="Disordered" evidence="3">
    <location>
        <begin position="1"/>
        <end position="25"/>
    </location>
</feature>
<keyword evidence="7" id="KW-1185">Reference proteome</keyword>
<dbReference type="InterPro" id="IPR011701">
    <property type="entry name" value="MFS"/>
</dbReference>
<comment type="caution">
    <text evidence="6">The sequence shown here is derived from an EMBL/GenBank/DDBJ whole genome shotgun (WGS) entry which is preliminary data.</text>
</comment>
<dbReference type="Gene3D" id="1.20.1250.20">
    <property type="entry name" value="MFS general substrate transporter like domains"/>
    <property type="match status" value="2"/>
</dbReference>
<keyword evidence="4" id="KW-0812">Transmembrane</keyword>
<feature type="domain" description="Major facilitator superfamily (MFS) profile" evidence="5">
    <location>
        <begin position="49"/>
        <end position="439"/>
    </location>
</feature>
<comment type="similarity">
    <text evidence="2">Belongs to the major facilitator superfamily. Monocarboxylate porter (TC 2.A.1.13) family.</text>
</comment>
<dbReference type="PROSITE" id="PS50850">
    <property type="entry name" value="MFS"/>
    <property type="match status" value="1"/>
</dbReference>
<dbReference type="OrthoDB" id="6499973at2759"/>
<feature type="transmembrane region" description="Helical" evidence="4">
    <location>
        <begin position="256"/>
        <end position="280"/>
    </location>
</feature>
<sequence>MQTSTHNLDNTTFEEGNLGSKEEAKADQPQVAFPEGGLRAWSVVAGAFCISFCTFGYLNAYGQVSSVERLAELSLICSVYQNYYSTHQLMEKSASAIAWIGSVQTCLLLGGGIVGGPLFDKYGAKVIWPAAIAFILSVMMTSLCKEYYQFMLAQGILGGLTDGIMFSPAMAAVSHYFQAKRGAALGITVTGSSLGGVIFPIALSKMFENESLSFGWTVRIIGFIMLAMLSLSLATVRPRLPPRNGKVLMPSAFKQVAYSLFLAGMFLMIWGIFTPFFYLTEYAIAQGMSVNLSSYILSILNAASVFGRLLPGVLADKVGRFNTICCFGSSTGILLLCWIAVKSNAAIIVFAALYGFFSGAIVSLMSPCIAHLSRTPSHIGTYLGMGMAVISLAGLTGTPITGALIDHYKSYTQAAIFSGVSTLVGAALVLVTKLTMEKRLFARI</sequence>
<feature type="transmembrane region" description="Helical" evidence="4">
    <location>
        <begin position="126"/>
        <end position="144"/>
    </location>
</feature>
<evidence type="ECO:0000313" key="7">
    <source>
        <dbReference type="Proteomes" id="UP001147760"/>
    </source>
</evidence>
<protein>
    <recommendedName>
        <fullName evidence="5">Major facilitator superfamily (MFS) profile domain-containing protein</fullName>
    </recommendedName>
</protein>
<feature type="transmembrane region" description="Helical" evidence="4">
    <location>
        <begin position="183"/>
        <end position="204"/>
    </location>
</feature>
<feature type="transmembrane region" description="Helical" evidence="4">
    <location>
        <begin position="292"/>
        <end position="309"/>
    </location>
</feature>
<accession>A0A9W9WMJ7</accession>
<dbReference type="CDD" id="cd17352">
    <property type="entry name" value="MFS_MCT_SLC16"/>
    <property type="match status" value="1"/>
</dbReference>
<evidence type="ECO:0000256" key="4">
    <source>
        <dbReference type="SAM" id="Phobius"/>
    </source>
</evidence>
<dbReference type="InterPro" id="IPR036259">
    <property type="entry name" value="MFS_trans_sf"/>
</dbReference>
<feature type="compositionally biased region" description="Polar residues" evidence="3">
    <location>
        <begin position="1"/>
        <end position="14"/>
    </location>
</feature>
<name>A0A9W9WMJ7_9EURO</name>
<evidence type="ECO:0000256" key="1">
    <source>
        <dbReference type="ARBA" id="ARBA00004141"/>
    </source>
</evidence>
<dbReference type="PANTHER" id="PTHR11360">
    <property type="entry name" value="MONOCARBOXYLATE TRANSPORTER"/>
    <property type="match status" value="1"/>
</dbReference>
<dbReference type="InterPro" id="IPR020846">
    <property type="entry name" value="MFS_dom"/>
</dbReference>
<dbReference type="AlphaFoldDB" id="A0A9W9WMJ7"/>
<feature type="transmembrane region" description="Helical" evidence="4">
    <location>
        <begin position="347"/>
        <end position="370"/>
    </location>
</feature>
<feature type="transmembrane region" description="Helical" evidence="4">
    <location>
        <begin position="216"/>
        <end position="236"/>
    </location>
</feature>
<feature type="transmembrane region" description="Helical" evidence="4">
    <location>
        <begin position="411"/>
        <end position="431"/>
    </location>
</feature>
<reference evidence="6" key="1">
    <citation type="submission" date="2022-12" db="EMBL/GenBank/DDBJ databases">
        <authorList>
            <person name="Petersen C."/>
        </authorList>
    </citation>
    <scope>NUCLEOTIDE SEQUENCE</scope>
    <source>
        <strain evidence="6">IBT 17660</strain>
    </source>
</reference>
<evidence type="ECO:0000256" key="3">
    <source>
        <dbReference type="SAM" id="MobiDB-lite"/>
    </source>
</evidence>
<feature type="transmembrane region" description="Helical" evidence="4">
    <location>
        <begin position="382"/>
        <end position="405"/>
    </location>
</feature>
<dbReference type="EMBL" id="JAPWDO010000005">
    <property type="protein sequence ID" value="KAJ5470245.1"/>
    <property type="molecule type" value="Genomic_DNA"/>
</dbReference>
<dbReference type="PANTHER" id="PTHR11360:SF281">
    <property type="entry name" value="ASPYRIDONES EFFLUX PROTEIN APDF-RELATED"/>
    <property type="match status" value="1"/>
</dbReference>
<evidence type="ECO:0000259" key="5">
    <source>
        <dbReference type="PROSITE" id="PS50850"/>
    </source>
</evidence>
<dbReference type="Proteomes" id="UP001147760">
    <property type="component" value="Unassembled WGS sequence"/>
</dbReference>
<gene>
    <name evidence="6" type="ORF">N7530_007602</name>
</gene>
<evidence type="ECO:0000256" key="2">
    <source>
        <dbReference type="ARBA" id="ARBA00006727"/>
    </source>
</evidence>